<keyword evidence="1" id="KW-1133">Transmembrane helix</keyword>
<dbReference type="AlphaFoldDB" id="A0A9D1TB81"/>
<keyword evidence="1" id="KW-0472">Membrane</keyword>
<comment type="caution">
    <text evidence="2">The sequence shown here is derived from an EMBL/GenBank/DDBJ whole genome shotgun (WGS) entry which is preliminary data.</text>
</comment>
<gene>
    <name evidence="2" type="ORF">IAA64_01425</name>
</gene>
<evidence type="ECO:0000313" key="3">
    <source>
        <dbReference type="Proteomes" id="UP000886884"/>
    </source>
</evidence>
<evidence type="ECO:0000256" key="1">
    <source>
        <dbReference type="SAM" id="Phobius"/>
    </source>
</evidence>
<organism evidence="2 3">
    <name type="scientific">Candidatus Ornithocaccomicrobium faecavium</name>
    <dbReference type="NCBI Taxonomy" id="2840890"/>
    <lineage>
        <taxon>Bacteria</taxon>
        <taxon>Bacillati</taxon>
        <taxon>Bacillota</taxon>
        <taxon>Clostridia</taxon>
        <taxon>Candidatus Ornithocaccomicrobium</taxon>
    </lineage>
</organism>
<protein>
    <submittedName>
        <fullName evidence="2">Uncharacterized protein</fullName>
    </submittedName>
</protein>
<evidence type="ECO:0000313" key="2">
    <source>
        <dbReference type="EMBL" id="HIV26604.1"/>
    </source>
</evidence>
<feature type="transmembrane region" description="Helical" evidence="1">
    <location>
        <begin position="7"/>
        <end position="31"/>
    </location>
</feature>
<reference evidence="2" key="2">
    <citation type="journal article" date="2021" name="PeerJ">
        <title>Extensive microbial diversity within the chicken gut microbiome revealed by metagenomics and culture.</title>
        <authorList>
            <person name="Gilroy R."/>
            <person name="Ravi A."/>
            <person name="Getino M."/>
            <person name="Pursley I."/>
            <person name="Horton D.L."/>
            <person name="Alikhan N.F."/>
            <person name="Baker D."/>
            <person name="Gharbi K."/>
            <person name="Hall N."/>
            <person name="Watson M."/>
            <person name="Adriaenssens E.M."/>
            <person name="Foster-Nyarko E."/>
            <person name="Jarju S."/>
            <person name="Secka A."/>
            <person name="Antonio M."/>
            <person name="Oren A."/>
            <person name="Chaudhuri R.R."/>
            <person name="La Ragione R."/>
            <person name="Hildebrand F."/>
            <person name="Pallen M.J."/>
        </authorList>
    </citation>
    <scope>NUCLEOTIDE SEQUENCE</scope>
    <source>
        <strain evidence="2">CHK183-6373</strain>
    </source>
</reference>
<proteinExistence type="predicted"/>
<dbReference type="Proteomes" id="UP000886884">
    <property type="component" value="Unassembled WGS sequence"/>
</dbReference>
<sequence length="148" mass="16538">MRRFLNGIILLLLGLSVATGVCMVLMVFFLVGERKDAELTLVLSIPMNQPQARTWTIVSGAEALAAFAGEFQEMTGQEFPENLRAEESAYAICCGYALEELYCYGADRRGGFSVAKAYYYARARLHEVEESALNLYRIEAPVRLVRDP</sequence>
<accession>A0A9D1TB81</accession>
<dbReference type="EMBL" id="DVOT01000026">
    <property type="protein sequence ID" value="HIV26604.1"/>
    <property type="molecule type" value="Genomic_DNA"/>
</dbReference>
<name>A0A9D1TB81_9FIRM</name>
<keyword evidence="1" id="KW-0812">Transmembrane</keyword>
<reference evidence="2" key="1">
    <citation type="submission" date="2020-10" db="EMBL/GenBank/DDBJ databases">
        <authorList>
            <person name="Gilroy R."/>
        </authorList>
    </citation>
    <scope>NUCLEOTIDE SEQUENCE</scope>
    <source>
        <strain evidence="2">CHK183-6373</strain>
    </source>
</reference>